<organism evidence="2 3">
    <name type="scientific">Cetraspora pellucida</name>
    <dbReference type="NCBI Taxonomy" id="1433469"/>
    <lineage>
        <taxon>Eukaryota</taxon>
        <taxon>Fungi</taxon>
        <taxon>Fungi incertae sedis</taxon>
        <taxon>Mucoromycota</taxon>
        <taxon>Glomeromycotina</taxon>
        <taxon>Glomeromycetes</taxon>
        <taxon>Diversisporales</taxon>
        <taxon>Gigasporaceae</taxon>
        <taxon>Cetraspora</taxon>
    </lineage>
</organism>
<dbReference type="AlphaFoldDB" id="A0A9N9KLM3"/>
<protein>
    <submittedName>
        <fullName evidence="2">5872_t:CDS:1</fullName>
    </submittedName>
</protein>
<feature type="compositionally biased region" description="Basic and acidic residues" evidence="1">
    <location>
        <begin position="1"/>
        <end position="13"/>
    </location>
</feature>
<comment type="caution">
    <text evidence="2">The sequence shown here is derived from an EMBL/GenBank/DDBJ whole genome shotgun (WGS) entry which is preliminary data.</text>
</comment>
<evidence type="ECO:0000313" key="2">
    <source>
        <dbReference type="EMBL" id="CAG8836139.1"/>
    </source>
</evidence>
<feature type="non-terminal residue" evidence="2">
    <location>
        <position position="110"/>
    </location>
</feature>
<keyword evidence="3" id="KW-1185">Reference proteome</keyword>
<sequence>KEKSANIRPEQEPHAGSSANKEENPYLQDDASITDGVGLQENDITQDEQKEPLSPPIEIDNNKRNSTPSKDKNLSPDSISALCDELAALYLNAELQAGNKNKEETSSIME</sequence>
<dbReference type="Proteomes" id="UP000789759">
    <property type="component" value="Unassembled WGS sequence"/>
</dbReference>
<reference evidence="2" key="1">
    <citation type="submission" date="2021-06" db="EMBL/GenBank/DDBJ databases">
        <authorList>
            <person name="Kallberg Y."/>
            <person name="Tangrot J."/>
            <person name="Rosling A."/>
        </authorList>
    </citation>
    <scope>NUCLEOTIDE SEQUENCE</scope>
    <source>
        <strain evidence="2">FL966</strain>
    </source>
</reference>
<name>A0A9N9KLM3_9GLOM</name>
<feature type="region of interest" description="Disordered" evidence="1">
    <location>
        <begin position="1"/>
        <end position="77"/>
    </location>
</feature>
<accession>A0A9N9KLM3</accession>
<dbReference type="EMBL" id="CAJVQA010077781">
    <property type="protein sequence ID" value="CAG8836139.1"/>
    <property type="molecule type" value="Genomic_DNA"/>
</dbReference>
<evidence type="ECO:0000256" key="1">
    <source>
        <dbReference type="SAM" id="MobiDB-lite"/>
    </source>
</evidence>
<evidence type="ECO:0000313" key="3">
    <source>
        <dbReference type="Proteomes" id="UP000789759"/>
    </source>
</evidence>
<feature type="non-terminal residue" evidence="2">
    <location>
        <position position="1"/>
    </location>
</feature>
<proteinExistence type="predicted"/>
<gene>
    <name evidence="2" type="ORF">CPELLU_LOCUS21350</name>
</gene>